<comment type="similarity">
    <text evidence="2">Belongs to the Nudix hydrolase family.</text>
</comment>
<dbReference type="CDD" id="cd03425">
    <property type="entry name" value="NUDIX_MutT_NudA_like"/>
    <property type="match status" value="1"/>
</dbReference>
<evidence type="ECO:0000256" key="2">
    <source>
        <dbReference type="ARBA" id="ARBA00005582"/>
    </source>
</evidence>
<evidence type="ECO:0000256" key="3">
    <source>
        <dbReference type="ARBA" id="ARBA00022457"/>
    </source>
</evidence>
<sequence>MRYPVVAGLLQKEGKVLLAKRPAHKKRGGLWEFPGGKVEEGEAPREALRRELLEELGILVEVGEEVAVVDYDYPEVAIRLTCFSCQIKEGEPRALEGQELGWFEPEEIDNISLAPADVSLWRNLRKTLLQR</sequence>
<evidence type="ECO:0000256" key="1">
    <source>
        <dbReference type="ARBA" id="ARBA00001946"/>
    </source>
</evidence>
<evidence type="ECO:0000256" key="13">
    <source>
        <dbReference type="ARBA" id="ARBA00040794"/>
    </source>
</evidence>
<proteinExistence type="inferred from homology"/>
<comment type="caution">
    <text evidence="18">The sequence shown here is derived from an EMBL/GenBank/DDBJ whole genome shotgun (WGS) entry which is preliminary data.</text>
</comment>
<dbReference type="SUPFAM" id="SSF55811">
    <property type="entry name" value="Nudix"/>
    <property type="match status" value="1"/>
</dbReference>
<evidence type="ECO:0000256" key="4">
    <source>
        <dbReference type="ARBA" id="ARBA00022705"/>
    </source>
</evidence>
<organism evidence="18">
    <name type="scientific">Thermodesulfatator atlanticus</name>
    <dbReference type="NCBI Taxonomy" id="501497"/>
    <lineage>
        <taxon>Bacteria</taxon>
        <taxon>Pseudomonadati</taxon>
        <taxon>Thermodesulfobacteriota</taxon>
        <taxon>Thermodesulfobacteria</taxon>
        <taxon>Thermodesulfobacteriales</taxon>
        <taxon>Thermodesulfatatoraceae</taxon>
        <taxon>Thermodesulfatator</taxon>
    </lineage>
</organism>
<reference evidence="18" key="1">
    <citation type="journal article" date="2020" name="mSystems">
        <title>Genome- and Community-Level Interaction Insights into Carbon Utilization and Element Cycling Functions of Hydrothermarchaeota in Hydrothermal Sediment.</title>
        <authorList>
            <person name="Zhou Z."/>
            <person name="Liu Y."/>
            <person name="Xu W."/>
            <person name="Pan J."/>
            <person name="Luo Z.H."/>
            <person name="Li M."/>
        </authorList>
    </citation>
    <scope>NUCLEOTIDE SEQUENCE [LARGE SCALE GENOMIC DNA]</scope>
    <source>
        <strain evidence="18">HyVt-533</strain>
    </source>
</reference>
<evidence type="ECO:0000256" key="16">
    <source>
        <dbReference type="ARBA" id="ARBA00042798"/>
    </source>
</evidence>
<dbReference type="PROSITE" id="PS00893">
    <property type="entry name" value="NUDIX_BOX"/>
    <property type="match status" value="1"/>
</dbReference>
<evidence type="ECO:0000256" key="7">
    <source>
        <dbReference type="ARBA" id="ARBA00022801"/>
    </source>
</evidence>
<evidence type="ECO:0000256" key="8">
    <source>
        <dbReference type="ARBA" id="ARBA00022842"/>
    </source>
</evidence>
<dbReference type="GO" id="GO:0044716">
    <property type="term" value="F:8-oxo-GDP phosphatase activity"/>
    <property type="evidence" value="ECO:0007669"/>
    <property type="project" value="TreeGrafter"/>
</dbReference>
<dbReference type="GO" id="GO:0008413">
    <property type="term" value="F:8-oxo-7,8-dihydroguanosine triphosphate pyrophosphatase activity"/>
    <property type="evidence" value="ECO:0007669"/>
    <property type="project" value="TreeGrafter"/>
</dbReference>
<evidence type="ECO:0000256" key="6">
    <source>
        <dbReference type="ARBA" id="ARBA00022763"/>
    </source>
</evidence>
<dbReference type="GO" id="GO:0046872">
    <property type="term" value="F:metal ion binding"/>
    <property type="evidence" value="ECO:0007669"/>
    <property type="project" value="UniProtKB-KW"/>
</dbReference>
<keyword evidence="7" id="KW-0378">Hydrolase</keyword>
<name>A0A7V5NY18_9BACT</name>
<dbReference type="InterPro" id="IPR020084">
    <property type="entry name" value="NUDIX_hydrolase_CS"/>
</dbReference>
<evidence type="ECO:0000313" key="18">
    <source>
        <dbReference type="EMBL" id="HHI96295.1"/>
    </source>
</evidence>
<dbReference type="Proteomes" id="UP000886101">
    <property type="component" value="Unassembled WGS sequence"/>
</dbReference>
<comment type="cofactor">
    <cofactor evidence="1">
        <name>Mg(2+)</name>
        <dbReference type="ChEBI" id="CHEBI:18420"/>
    </cofactor>
</comment>
<comment type="catalytic activity">
    <reaction evidence="10">
        <text>8-oxo-dGTP + H2O = 8-oxo-dGMP + diphosphate + H(+)</text>
        <dbReference type="Rhea" id="RHEA:31575"/>
        <dbReference type="ChEBI" id="CHEBI:15377"/>
        <dbReference type="ChEBI" id="CHEBI:15378"/>
        <dbReference type="ChEBI" id="CHEBI:33019"/>
        <dbReference type="ChEBI" id="CHEBI:63224"/>
        <dbReference type="ChEBI" id="CHEBI:77896"/>
        <dbReference type="EC" id="3.6.1.55"/>
    </reaction>
</comment>
<dbReference type="PANTHER" id="PTHR47707:SF1">
    <property type="entry name" value="NUDIX HYDROLASE FAMILY PROTEIN"/>
    <property type="match status" value="1"/>
</dbReference>
<dbReference type="Gene3D" id="3.90.79.10">
    <property type="entry name" value="Nucleoside Triphosphate Pyrophosphohydrolase"/>
    <property type="match status" value="1"/>
</dbReference>
<dbReference type="PROSITE" id="PS51462">
    <property type="entry name" value="NUDIX"/>
    <property type="match status" value="1"/>
</dbReference>
<dbReference type="InterPro" id="IPR000086">
    <property type="entry name" value="NUDIX_hydrolase_dom"/>
</dbReference>
<dbReference type="GO" id="GO:0035539">
    <property type="term" value="F:8-oxo-7,8-dihydrodeoxyguanosine triphosphate pyrophosphatase activity"/>
    <property type="evidence" value="ECO:0007669"/>
    <property type="project" value="UniProtKB-EC"/>
</dbReference>
<accession>A0A7V5NY18</accession>
<dbReference type="AlphaFoldDB" id="A0A7V5NY18"/>
<evidence type="ECO:0000256" key="9">
    <source>
        <dbReference type="ARBA" id="ARBA00023204"/>
    </source>
</evidence>
<dbReference type="InterPro" id="IPR047127">
    <property type="entry name" value="MutT-like"/>
</dbReference>
<keyword evidence="5" id="KW-0479">Metal-binding</keyword>
<dbReference type="InterPro" id="IPR029119">
    <property type="entry name" value="MutY_C"/>
</dbReference>
<evidence type="ECO:0000256" key="11">
    <source>
        <dbReference type="ARBA" id="ARBA00036904"/>
    </source>
</evidence>
<dbReference type="GO" id="GO:0006260">
    <property type="term" value="P:DNA replication"/>
    <property type="evidence" value="ECO:0007669"/>
    <property type="project" value="UniProtKB-KW"/>
</dbReference>
<dbReference type="PRINTS" id="PR00502">
    <property type="entry name" value="NUDIXFAMILY"/>
</dbReference>
<evidence type="ECO:0000256" key="12">
    <source>
        <dbReference type="ARBA" id="ARBA00038905"/>
    </source>
</evidence>
<dbReference type="Pfam" id="PF14815">
    <property type="entry name" value="NUDIX_4"/>
    <property type="match status" value="1"/>
</dbReference>
<dbReference type="GO" id="GO:0006281">
    <property type="term" value="P:DNA repair"/>
    <property type="evidence" value="ECO:0007669"/>
    <property type="project" value="UniProtKB-KW"/>
</dbReference>
<dbReference type="EC" id="3.6.1.55" evidence="12"/>
<evidence type="ECO:0000256" key="14">
    <source>
        <dbReference type="ARBA" id="ARBA00041592"/>
    </source>
</evidence>
<keyword evidence="4" id="KW-0235">DNA replication</keyword>
<keyword evidence="6" id="KW-0227">DNA damage</keyword>
<dbReference type="EMBL" id="DROK01000013">
    <property type="protein sequence ID" value="HHI96295.1"/>
    <property type="molecule type" value="Genomic_DNA"/>
</dbReference>
<feature type="domain" description="Nudix hydrolase" evidence="17">
    <location>
        <begin position="1"/>
        <end position="130"/>
    </location>
</feature>
<gene>
    <name evidence="18" type="ORF">ENJ96_00395</name>
</gene>
<evidence type="ECO:0000259" key="17">
    <source>
        <dbReference type="PROSITE" id="PS51462"/>
    </source>
</evidence>
<dbReference type="GO" id="GO:0044715">
    <property type="term" value="F:8-oxo-dGDP phosphatase activity"/>
    <property type="evidence" value="ECO:0007669"/>
    <property type="project" value="TreeGrafter"/>
</dbReference>
<keyword evidence="8" id="KW-0460">Magnesium</keyword>
<keyword evidence="9" id="KW-0234">DNA repair</keyword>
<protein>
    <recommendedName>
        <fullName evidence="13">8-oxo-dGTP diphosphatase</fullName>
        <ecNumber evidence="12">3.6.1.55</ecNumber>
    </recommendedName>
    <alternativeName>
        <fullName evidence="16">7,8-dihydro-8-oxoguanine-triphosphatase</fullName>
    </alternativeName>
    <alternativeName>
        <fullName evidence="15">Mutator protein MutT</fullName>
    </alternativeName>
    <alternativeName>
        <fullName evidence="14">dGTP pyrophosphohydrolase</fullName>
    </alternativeName>
</protein>
<dbReference type="InterPro" id="IPR015797">
    <property type="entry name" value="NUDIX_hydrolase-like_dom_sf"/>
</dbReference>
<dbReference type="InterPro" id="IPR020476">
    <property type="entry name" value="Nudix_hydrolase"/>
</dbReference>
<comment type="catalytic activity">
    <reaction evidence="11">
        <text>8-oxo-GTP + H2O = 8-oxo-GMP + diphosphate + H(+)</text>
        <dbReference type="Rhea" id="RHEA:67616"/>
        <dbReference type="ChEBI" id="CHEBI:15377"/>
        <dbReference type="ChEBI" id="CHEBI:15378"/>
        <dbReference type="ChEBI" id="CHEBI:33019"/>
        <dbReference type="ChEBI" id="CHEBI:143553"/>
        <dbReference type="ChEBI" id="CHEBI:145694"/>
    </reaction>
</comment>
<evidence type="ECO:0000256" key="5">
    <source>
        <dbReference type="ARBA" id="ARBA00022723"/>
    </source>
</evidence>
<keyword evidence="3" id="KW-0515">Mutator protein</keyword>
<dbReference type="PANTHER" id="PTHR47707">
    <property type="entry name" value="8-OXO-DGTP DIPHOSPHATASE"/>
    <property type="match status" value="1"/>
</dbReference>
<evidence type="ECO:0000256" key="10">
    <source>
        <dbReference type="ARBA" id="ARBA00035861"/>
    </source>
</evidence>
<evidence type="ECO:0000256" key="15">
    <source>
        <dbReference type="ARBA" id="ARBA00041979"/>
    </source>
</evidence>